<dbReference type="InterPro" id="IPR000834">
    <property type="entry name" value="Peptidase_M14"/>
</dbReference>
<sequence length="464" mass="49520">MCMCICNDKEDTRGRSPPFPLPHHLHPVFSPSAIMRFELASVAVGMPLALACLLPEERMGSARTLKLGGDNGLEIGSGDRFSGGTIAPRGVGTQSVTLTSILSVEEIISGLNGLKSEYDIETFTTPYTTYEGAAIVGGKIGGAGTADTDYHVYLNGGIHARERGGPDGLLYFLGDLLYADKNGVGLQFGSQSYTNAQVKTALSVGIVFVPLSNPDGVAYDQSSNSCWRKNRNPASSTSGVGVDLNRNFDFLWDLSQFASSVRGGVASTRPASEVFHGTAPFSEPETKAIKWVMDTFTKVRWFVDLHSYTGDILYSWGSDENQSEDPAMNFLNHTYDGVRGVLSDTPGSGSAYGEYVPADENAANVGAARRVGAAMSAAAQRSYAVVPASALYATSGASDDYSFSRHFADPTKNLIHGYTVEFGFGNDDASCPFYPTQEQHNANVAEISAGFMELLLAAVEYGLE</sequence>
<comment type="similarity">
    <text evidence="2 7">Belongs to the peptidase M14 family.</text>
</comment>
<evidence type="ECO:0000313" key="9">
    <source>
        <dbReference type="EMBL" id="KAK2630016.1"/>
    </source>
</evidence>
<keyword evidence="6" id="KW-0482">Metalloprotease</keyword>
<evidence type="ECO:0000256" key="6">
    <source>
        <dbReference type="ARBA" id="ARBA00023049"/>
    </source>
</evidence>
<dbReference type="GO" id="GO:0006508">
    <property type="term" value="P:proteolysis"/>
    <property type="evidence" value="ECO:0007669"/>
    <property type="project" value="UniProtKB-KW"/>
</dbReference>
<keyword evidence="3" id="KW-0645">Protease</keyword>
<keyword evidence="5" id="KW-0862">Zinc</keyword>
<comment type="cofactor">
    <cofactor evidence="1">
        <name>Zn(2+)</name>
        <dbReference type="ChEBI" id="CHEBI:29105"/>
    </cofactor>
</comment>
<reference evidence="9" key="1">
    <citation type="submission" date="2023-06" db="EMBL/GenBank/DDBJ databases">
        <title>Draft genome of Marssonina rosae.</title>
        <authorList>
            <person name="Cheng Q."/>
        </authorList>
    </citation>
    <scope>NUCLEOTIDE SEQUENCE</scope>
    <source>
        <strain evidence="9">R4</strain>
    </source>
</reference>
<proteinExistence type="inferred from homology"/>
<dbReference type="PANTHER" id="PTHR11705">
    <property type="entry name" value="PROTEASE FAMILY M14 CARBOXYPEPTIDASE A,B"/>
    <property type="match status" value="1"/>
</dbReference>
<evidence type="ECO:0000313" key="10">
    <source>
        <dbReference type="Proteomes" id="UP001285354"/>
    </source>
</evidence>
<dbReference type="PROSITE" id="PS52035">
    <property type="entry name" value="PEPTIDASE_M14"/>
    <property type="match status" value="1"/>
</dbReference>
<evidence type="ECO:0000256" key="3">
    <source>
        <dbReference type="ARBA" id="ARBA00022670"/>
    </source>
</evidence>
<dbReference type="Proteomes" id="UP001285354">
    <property type="component" value="Unassembled WGS sequence"/>
</dbReference>
<dbReference type="PANTHER" id="PTHR11705:SF143">
    <property type="entry name" value="SLL0236 PROTEIN"/>
    <property type="match status" value="1"/>
</dbReference>
<evidence type="ECO:0000256" key="1">
    <source>
        <dbReference type="ARBA" id="ARBA00001947"/>
    </source>
</evidence>
<comment type="caution">
    <text evidence="9">The sequence shown here is derived from an EMBL/GenBank/DDBJ whole genome shotgun (WGS) entry which is preliminary data.</text>
</comment>
<dbReference type="SUPFAM" id="SSF53187">
    <property type="entry name" value="Zn-dependent exopeptidases"/>
    <property type="match status" value="1"/>
</dbReference>
<organism evidence="9 10">
    <name type="scientific">Diplocarpon rosae</name>
    <dbReference type="NCBI Taxonomy" id="946125"/>
    <lineage>
        <taxon>Eukaryota</taxon>
        <taxon>Fungi</taxon>
        <taxon>Dikarya</taxon>
        <taxon>Ascomycota</taxon>
        <taxon>Pezizomycotina</taxon>
        <taxon>Leotiomycetes</taxon>
        <taxon>Helotiales</taxon>
        <taxon>Drepanopezizaceae</taxon>
        <taxon>Diplocarpon</taxon>
    </lineage>
</organism>
<protein>
    <recommendedName>
        <fullName evidence="8">Peptidase M14 domain-containing protein</fullName>
    </recommendedName>
</protein>
<dbReference type="EMBL" id="JAUBYV010000001">
    <property type="protein sequence ID" value="KAK2630016.1"/>
    <property type="molecule type" value="Genomic_DNA"/>
</dbReference>
<evidence type="ECO:0000259" key="8">
    <source>
        <dbReference type="PROSITE" id="PS52035"/>
    </source>
</evidence>
<feature type="domain" description="Peptidase M14" evidence="8">
    <location>
        <begin position="100"/>
        <end position="458"/>
    </location>
</feature>
<accession>A0AAD9WHM4</accession>
<dbReference type="FunFam" id="3.40.630.10:FF:000155">
    <property type="entry name" value="Zn-dependent exopeptidase"/>
    <property type="match status" value="1"/>
</dbReference>
<dbReference type="GO" id="GO:0004181">
    <property type="term" value="F:metallocarboxypeptidase activity"/>
    <property type="evidence" value="ECO:0007669"/>
    <property type="project" value="InterPro"/>
</dbReference>
<feature type="active site" description="Proton donor/acceptor" evidence="7">
    <location>
        <position position="421"/>
    </location>
</feature>
<name>A0AAD9WHM4_9HELO</name>
<evidence type="ECO:0000256" key="7">
    <source>
        <dbReference type="PROSITE-ProRule" id="PRU01379"/>
    </source>
</evidence>
<keyword evidence="4" id="KW-0378">Hydrolase</keyword>
<keyword evidence="10" id="KW-1185">Reference proteome</keyword>
<gene>
    <name evidence="9" type="ORF">QTJ16_000836</name>
</gene>
<dbReference type="SMART" id="SM00631">
    <property type="entry name" value="Zn_pept"/>
    <property type="match status" value="1"/>
</dbReference>
<evidence type="ECO:0000256" key="2">
    <source>
        <dbReference type="ARBA" id="ARBA00005988"/>
    </source>
</evidence>
<dbReference type="GO" id="GO:0008270">
    <property type="term" value="F:zinc ion binding"/>
    <property type="evidence" value="ECO:0007669"/>
    <property type="project" value="InterPro"/>
</dbReference>
<dbReference type="AlphaFoldDB" id="A0AAD9WHM4"/>
<dbReference type="Gene3D" id="3.40.630.10">
    <property type="entry name" value="Zn peptidases"/>
    <property type="match status" value="1"/>
</dbReference>
<evidence type="ECO:0000256" key="5">
    <source>
        <dbReference type="ARBA" id="ARBA00022833"/>
    </source>
</evidence>
<dbReference type="Pfam" id="PF00246">
    <property type="entry name" value="Peptidase_M14"/>
    <property type="match status" value="1"/>
</dbReference>
<evidence type="ECO:0000256" key="4">
    <source>
        <dbReference type="ARBA" id="ARBA00022801"/>
    </source>
</evidence>